<dbReference type="Pfam" id="PF00768">
    <property type="entry name" value="Peptidase_S11"/>
    <property type="match status" value="1"/>
</dbReference>
<feature type="domain" description="Peptidase S11 D-alanyl-D-alanine carboxypeptidase A N-terminal" evidence="10">
    <location>
        <begin position="38"/>
        <end position="268"/>
    </location>
</feature>
<dbReference type="SUPFAM" id="SSF56601">
    <property type="entry name" value="beta-lactamase/transpeptidase-like"/>
    <property type="match status" value="1"/>
</dbReference>
<evidence type="ECO:0000313" key="11">
    <source>
        <dbReference type="EMBL" id="RST98105.1"/>
    </source>
</evidence>
<feature type="active site" description="Proton acceptor" evidence="7">
    <location>
        <position position="72"/>
    </location>
</feature>
<dbReference type="InterPro" id="IPR001967">
    <property type="entry name" value="Peptidase_S11_N"/>
</dbReference>
<evidence type="ECO:0000256" key="4">
    <source>
        <dbReference type="ARBA" id="ARBA00022960"/>
    </source>
</evidence>
<name>A0A429ZWF9_9ENTE</name>
<dbReference type="GO" id="GO:0009252">
    <property type="term" value="P:peptidoglycan biosynthetic process"/>
    <property type="evidence" value="ECO:0007669"/>
    <property type="project" value="UniProtKB-KW"/>
</dbReference>
<gene>
    <name evidence="11" type="ORF">CBF37_08715</name>
</gene>
<dbReference type="InterPro" id="IPR012338">
    <property type="entry name" value="Beta-lactam/transpept-like"/>
</dbReference>
<dbReference type="OrthoDB" id="9791132at2"/>
<reference evidence="11 12" key="1">
    <citation type="submission" date="2017-05" db="EMBL/GenBank/DDBJ databases">
        <title>Vagococcus spp. assemblies.</title>
        <authorList>
            <person name="Gulvik C.A."/>
        </authorList>
    </citation>
    <scope>NUCLEOTIDE SEQUENCE [LARGE SCALE GENOMIC DNA]</scope>
    <source>
        <strain evidence="11 12">SS1995</strain>
    </source>
</reference>
<protein>
    <recommendedName>
        <fullName evidence="10">Peptidase S11 D-alanyl-D-alanine carboxypeptidase A N-terminal domain-containing protein</fullName>
    </recommendedName>
</protein>
<accession>A0A429ZWF9</accession>
<comment type="similarity">
    <text evidence="1 9">Belongs to the peptidase S11 family.</text>
</comment>
<evidence type="ECO:0000256" key="7">
    <source>
        <dbReference type="PIRSR" id="PIRSR618044-1"/>
    </source>
</evidence>
<evidence type="ECO:0000256" key="3">
    <source>
        <dbReference type="ARBA" id="ARBA00022801"/>
    </source>
</evidence>
<dbReference type="RefSeq" id="WP_125984363.1">
    <property type="nucleotide sequence ID" value="NZ_NGJS01000013.1"/>
</dbReference>
<dbReference type="AlphaFoldDB" id="A0A429ZWF9"/>
<evidence type="ECO:0000259" key="10">
    <source>
        <dbReference type="Pfam" id="PF00768"/>
    </source>
</evidence>
<dbReference type="EMBL" id="NGJS01000013">
    <property type="protein sequence ID" value="RST98105.1"/>
    <property type="molecule type" value="Genomic_DNA"/>
</dbReference>
<evidence type="ECO:0000256" key="8">
    <source>
        <dbReference type="PIRSR" id="PIRSR618044-2"/>
    </source>
</evidence>
<dbReference type="GO" id="GO:0071555">
    <property type="term" value="P:cell wall organization"/>
    <property type="evidence" value="ECO:0007669"/>
    <property type="project" value="UniProtKB-KW"/>
</dbReference>
<dbReference type="GO" id="GO:0006508">
    <property type="term" value="P:proteolysis"/>
    <property type="evidence" value="ECO:0007669"/>
    <property type="project" value="InterPro"/>
</dbReference>
<dbReference type="PANTHER" id="PTHR21581">
    <property type="entry name" value="D-ALANYL-D-ALANINE CARBOXYPEPTIDASE"/>
    <property type="match status" value="1"/>
</dbReference>
<dbReference type="PRINTS" id="PR00725">
    <property type="entry name" value="DADACBPTASE1"/>
</dbReference>
<evidence type="ECO:0000256" key="5">
    <source>
        <dbReference type="ARBA" id="ARBA00022984"/>
    </source>
</evidence>
<evidence type="ECO:0000313" key="12">
    <source>
        <dbReference type="Proteomes" id="UP000287857"/>
    </source>
</evidence>
<evidence type="ECO:0000256" key="2">
    <source>
        <dbReference type="ARBA" id="ARBA00022729"/>
    </source>
</evidence>
<dbReference type="PANTHER" id="PTHR21581:SF6">
    <property type="entry name" value="TRAFFICKING PROTEIN PARTICLE COMPLEX SUBUNIT 12"/>
    <property type="match status" value="1"/>
</dbReference>
<keyword evidence="5" id="KW-0573">Peptidoglycan synthesis</keyword>
<feature type="active site" description="Acyl-ester intermediate" evidence="7">
    <location>
        <position position="69"/>
    </location>
</feature>
<evidence type="ECO:0000256" key="9">
    <source>
        <dbReference type="RuleBase" id="RU004016"/>
    </source>
</evidence>
<keyword evidence="3" id="KW-0378">Hydrolase</keyword>
<evidence type="ECO:0000256" key="6">
    <source>
        <dbReference type="ARBA" id="ARBA00023316"/>
    </source>
</evidence>
<keyword evidence="12" id="KW-1185">Reference proteome</keyword>
<dbReference type="GO" id="GO:0009002">
    <property type="term" value="F:serine-type D-Ala-D-Ala carboxypeptidase activity"/>
    <property type="evidence" value="ECO:0007669"/>
    <property type="project" value="InterPro"/>
</dbReference>
<comment type="caution">
    <text evidence="11">The sequence shown here is derived from an EMBL/GenBank/DDBJ whole genome shotgun (WGS) entry which is preliminary data.</text>
</comment>
<sequence length="293" mass="32082">MKKIIRISVIILVMVLMISSLVGLKLSKNSKKDLISTLSVDSSEFLLDNLSSNTVILQKNINKKVKIASLTKLMTVYILINETSNLNEKVSITEDTIETMNKEGAALSGILPNDNITLRDLSYSIVLPSGGDAALTAAIVLSGNEKKFVKKMNHYATTMNMTKTNFTNATGLDTFNNYSTISDLHTFMKKALKNPFFKKLMSTLSYTTEPTDFNPEGYTLNSTILDIDQSEIKLDSGEIIGGKTGYTKDAGQCLISLSNVKGNEYLLITTGATGSPTTEKKHVEDSKIILNNI</sequence>
<proteinExistence type="inferred from homology"/>
<feature type="binding site" evidence="8">
    <location>
        <position position="243"/>
    </location>
    <ligand>
        <name>substrate</name>
    </ligand>
</feature>
<organism evidence="11 12">
    <name type="scientific">Vagococcus vulneris</name>
    <dbReference type="NCBI Taxonomy" id="1977869"/>
    <lineage>
        <taxon>Bacteria</taxon>
        <taxon>Bacillati</taxon>
        <taxon>Bacillota</taxon>
        <taxon>Bacilli</taxon>
        <taxon>Lactobacillales</taxon>
        <taxon>Enterococcaceae</taxon>
        <taxon>Vagococcus</taxon>
    </lineage>
</organism>
<feature type="active site" evidence="7">
    <location>
        <position position="129"/>
    </location>
</feature>
<dbReference type="InterPro" id="IPR018044">
    <property type="entry name" value="Peptidase_S11"/>
</dbReference>
<keyword evidence="6" id="KW-0961">Cell wall biogenesis/degradation</keyword>
<evidence type="ECO:0000256" key="1">
    <source>
        <dbReference type="ARBA" id="ARBA00007164"/>
    </source>
</evidence>
<keyword evidence="2" id="KW-0732">Signal</keyword>
<dbReference type="Proteomes" id="UP000287857">
    <property type="component" value="Unassembled WGS sequence"/>
</dbReference>
<keyword evidence="4" id="KW-0133">Cell shape</keyword>
<dbReference type="GO" id="GO:0008360">
    <property type="term" value="P:regulation of cell shape"/>
    <property type="evidence" value="ECO:0007669"/>
    <property type="project" value="UniProtKB-KW"/>
</dbReference>
<dbReference type="Gene3D" id="3.40.710.10">
    <property type="entry name" value="DD-peptidase/beta-lactamase superfamily"/>
    <property type="match status" value="1"/>
</dbReference>